<dbReference type="PROSITE" id="PS50935">
    <property type="entry name" value="SSB"/>
    <property type="match status" value="1"/>
</dbReference>
<dbReference type="AlphaFoldDB" id="A0A6J7CZT8"/>
<evidence type="ECO:0000313" key="2">
    <source>
        <dbReference type="EMBL" id="CAB4863441.1"/>
    </source>
</evidence>
<sequence length="131" mass="14103">MHEGWAPGTVRRKGAIVAMTDGGTSPSMSEVRLVGRLGAQVQDRVLPSGDEITVFSIVVDRAVRDVRGRTRIDTIACVATQSSVASRVRALEGGQLVEATGVLRRRFWRAGAGLGSAMEVDVRRIKRAKAF</sequence>
<dbReference type="SUPFAM" id="SSF50249">
    <property type="entry name" value="Nucleic acid-binding proteins"/>
    <property type="match status" value="1"/>
</dbReference>
<dbReference type="InterPro" id="IPR012340">
    <property type="entry name" value="NA-bd_OB-fold"/>
</dbReference>
<dbReference type="GO" id="GO:0003697">
    <property type="term" value="F:single-stranded DNA binding"/>
    <property type="evidence" value="ECO:0007669"/>
    <property type="project" value="InterPro"/>
</dbReference>
<accession>A0A6J7CZT8</accession>
<dbReference type="InterPro" id="IPR000424">
    <property type="entry name" value="Primosome_PriB/ssb"/>
</dbReference>
<name>A0A6J7CZT8_9ZZZZ</name>
<dbReference type="Gene3D" id="2.40.50.140">
    <property type="entry name" value="Nucleic acid-binding proteins"/>
    <property type="match status" value="1"/>
</dbReference>
<reference evidence="2" key="1">
    <citation type="submission" date="2020-05" db="EMBL/GenBank/DDBJ databases">
        <authorList>
            <person name="Chiriac C."/>
            <person name="Salcher M."/>
            <person name="Ghai R."/>
            <person name="Kavagutti S V."/>
        </authorList>
    </citation>
    <scope>NUCLEOTIDE SEQUENCE</scope>
</reference>
<dbReference type="EMBL" id="CAFBLS010000026">
    <property type="protein sequence ID" value="CAB4863441.1"/>
    <property type="molecule type" value="Genomic_DNA"/>
</dbReference>
<keyword evidence="1" id="KW-0238">DNA-binding</keyword>
<proteinExistence type="predicted"/>
<gene>
    <name evidence="2" type="ORF">UFOPK3402_00331</name>
</gene>
<dbReference type="Pfam" id="PF00436">
    <property type="entry name" value="SSB"/>
    <property type="match status" value="1"/>
</dbReference>
<organism evidence="2">
    <name type="scientific">freshwater metagenome</name>
    <dbReference type="NCBI Taxonomy" id="449393"/>
    <lineage>
        <taxon>unclassified sequences</taxon>
        <taxon>metagenomes</taxon>
        <taxon>ecological metagenomes</taxon>
    </lineage>
</organism>
<evidence type="ECO:0000256" key="1">
    <source>
        <dbReference type="ARBA" id="ARBA00023125"/>
    </source>
</evidence>
<protein>
    <submittedName>
        <fullName evidence="2">Unannotated protein</fullName>
    </submittedName>
</protein>